<dbReference type="PRINTS" id="PR00463">
    <property type="entry name" value="EP450I"/>
</dbReference>
<dbReference type="SUPFAM" id="SSF48264">
    <property type="entry name" value="Cytochrome P450"/>
    <property type="match status" value="1"/>
</dbReference>
<protein>
    <recommendedName>
        <fullName evidence="12">Cytochrome P450</fullName>
    </recommendedName>
</protein>
<evidence type="ECO:0000256" key="9">
    <source>
        <dbReference type="RuleBase" id="RU000461"/>
    </source>
</evidence>
<evidence type="ECO:0000256" key="1">
    <source>
        <dbReference type="ARBA" id="ARBA00001971"/>
    </source>
</evidence>
<dbReference type="GO" id="GO:0004497">
    <property type="term" value="F:monooxygenase activity"/>
    <property type="evidence" value="ECO:0007669"/>
    <property type="project" value="UniProtKB-KW"/>
</dbReference>
<proteinExistence type="inferred from homology"/>
<comment type="cofactor">
    <cofactor evidence="1 8">
        <name>heme</name>
        <dbReference type="ChEBI" id="CHEBI:30413"/>
    </cofactor>
</comment>
<feature type="signal peptide" evidence="10">
    <location>
        <begin position="1"/>
        <end position="21"/>
    </location>
</feature>
<evidence type="ECO:0000313" key="11">
    <source>
        <dbReference type="EMBL" id="SPD10133.1"/>
    </source>
</evidence>
<dbReference type="AlphaFoldDB" id="A0A2N9HEG9"/>
<dbReference type="FunFam" id="1.10.630.10:FF:000126">
    <property type="entry name" value="Predicted protein"/>
    <property type="match status" value="1"/>
</dbReference>
<dbReference type="PROSITE" id="PS00086">
    <property type="entry name" value="CYTOCHROME_P450"/>
    <property type="match status" value="1"/>
</dbReference>
<gene>
    <name evidence="11" type="ORF">FSB_LOCUS38015</name>
</gene>
<feature type="binding site" description="axial binding residue" evidence="8">
    <location>
        <position position="415"/>
    </location>
    <ligand>
        <name>heme</name>
        <dbReference type="ChEBI" id="CHEBI:30413"/>
    </ligand>
    <ligandPart>
        <name>Fe</name>
        <dbReference type="ChEBI" id="CHEBI:18248"/>
    </ligandPart>
</feature>
<evidence type="ECO:0000256" key="6">
    <source>
        <dbReference type="ARBA" id="ARBA00023004"/>
    </source>
</evidence>
<evidence type="ECO:0000256" key="4">
    <source>
        <dbReference type="ARBA" id="ARBA00022723"/>
    </source>
</evidence>
<evidence type="ECO:0008006" key="12">
    <source>
        <dbReference type="Google" id="ProtNLM"/>
    </source>
</evidence>
<dbReference type="PRINTS" id="PR00385">
    <property type="entry name" value="P450"/>
</dbReference>
<dbReference type="InterPro" id="IPR001128">
    <property type="entry name" value="Cyt_P450"/>
</dbReference>
<keyword evidence="6 8" id="KW-0408">Iron</keyword>
<keyword evidence="5 9" id="KW-0560">Oxidoreductase</keyword>
<dbReference type="InterPro" id="IPR017972">
    <property type="entry name" value="Cyt_P450_CS"/>
</dbReference>
<dbReference type="CDD" id="cd11072">
    <property type="entry name" value="CYP71-like"/>
    <property type="match status" value="1"/>
</dbReference>
<evidence type="ECO:0000256" key="8">
    <source>
        <dbReference type="PIRSR" id="PIRSR602401-1"/>
    </source>
</evidence>
<evidence type="ECO:0000256" key="7">
    <source>
        <dbReference type="ARBA" id="ARBA00023033"/>
    </source>
</evidence>
<dbReference type="PANTHER" id="PTHR47955:SF19">
    <property type="entry name" value="CYTOCHROME P450 71A9-LIKE ISOFORM X1"/>
    <property type="match status" value="1"/>
</dbReference>
<feature type="chain" id="PRO_5014640806" description="Cytochrome P450" evidence="10">
    <location>
        <begin position="22"/>
        <end position="475"/>
    </location>
</feature>
<name>A0A2N9HEG9_FAGSY</name>
<keyword evidence="3 8" id="KW-0349">Heme</keyword>
<evidence type="ECO:0000256" key="2">
    <source>
        <dbReference type="ARBA" id="ARBA00010617"/>
    </source>
</evidence>
<dbReference type="PANTHER" id="PTHR47955">
    <property type="entry name" value="CYTOCHROME P450 FAMILY 71 PROTEIN"/>
    <property type="match status" value="1"/>
</dbReference>
<reference evidence="11" key="1">
    <citation type="submission" date="2018-02" db="EMBL/GenBank/DDBJ databases">
        <authorList>
            <person name="Cohen D.B."/>
            <person name="Kent A.D."/>
        </authorList>
    </citation>
    <scope>NUCLEOTIDE SEQUENCE</scope>
</reference>
<dbReference type="Gene3D" id="1.10.630.10">
    <property type="entry name" value="Cytochrome P450"/>
    <property type="match status" value="2"/>
</dbReference>
<dbReference type="EMBL" id="OIVN01003298">
    <property type="protein sequence ID" value="SPD10133.1"/>
    <property type="molecule type" value="Genomic_DNA"/>
</dbReference>
<dbReference type="GO" id="GO:0020037">
    <property type="term" value="F:heme binding"/>
    <property type="evidence" value="ECO:0007669"/>
    <property type="project" value="InterPro"/>
</dbReference>
<dbReference type="InterPro" id="IPR036396">
    <property type="entry name" value="Cyt_P450_sf"/>
</dbReference>
<sequence>MWLLLPLLLVLPLLFLMKKKMDDRSTKKKGLPPSPPKLPIIGNLHQISQLPHQSLLQLSKKYGPVMLLHLGGIPTVILSSAEAAKEALKVHDLASCSRPPLASSKRLSYNYKDMAFSPYGDYWREIRKICVLELFSVKRVQSYKFIREEEVASLVESISHYSSSSTPIDLSKKLYTLTASVTFRIAFGKSFRGSDLDNERFQEVVHEAEAMLGSFSASEYFPFVGWIMDKFSGRFQRLERIFHELDNFFQHVIDLHLNPERKKQEHEDIIDVLLKSGVDTGAITMIWAMAELTKNPRVMKKAQDEVRNYVGNKGKVVESNIDHLLYLKMIVKETLRLHPPATLLLPRETVSQFKINGYDIYPKMLIQVNAWAIGRDPKYWKNPEEFIPERFIDNSIDYKGQHFELLPFGAGRRGCPGIYMATTTIELALANLLYCFDWKLPYGMNEEDINMEELVGLSLTTDKKTPLNLVPIKLF</sequence>
<evidence type="ECO:0000256" key="5">
    <source>
        <dbReference type="ARBA" id="ARBA00023002"/>
    </source>
</evidence>
<dbReference type="Pfam" id="PF00067">
    <property type="entry name" value="p450"/>
    <property type="match status" value="1"/>
</dbReference>
<evidence type="ECO:0000256" key="3">
    <source>
        <dbReference type="ARBA" id="ARBA00022617"/>
    </source>
</evidence>
<dbReference type="InterPro" id="IPR002401">
    <property type="entry name" value="Cyt_P450_E_grp-I"/>
</dbReference>
<accession>A0A2N9HEG9</accession>
<organism evidence="11">
    <name type="scientific">Fagus sylvatica</name>
    <name type="common">Beechnut</name>
    <dbReference type="NCBI Taxonomy" id="28930"/>
    <lineage>
        <taxon>Eukaryota</taxon>
        <taxon>Viridiplantae</taxon>
        <taxon>Streptophyta</taxon>
        <taxon>Embryophyta</taxon>
        <taxon>Tracheophyta</taxon>
        <taxon>Spermatophyta</taxon>
        <taxon>Magnoliopsida</taxon>
        <taxon>eudicotyledons</taxon>
        <taxon>Gunneridae</taxon>
        <taxon>Pentapetalae</taxon>
        <taxon>rosids</taxon>
        <taxon>fabids</taxon>
        <taxon>Fagales</taxon>
        <taxon>Fagaceae</taxon>
        <taxon>Fagus</taxon>
    </lineage>
</organism>
<keyword evidence="4 8" id="KW-0479">Metal-binding</keyword>
<keyword evidence="7 9" id="KW-0503">Monooxygenase</keyword>
<dbReference type="GO" id="GO:0005506">
    <property type="term" value="F:iron ion binding"/>
    <property type="evidence" value="ECO:0007669"/>
    <property type="project" value="InterPro"/>
</dbReference>
<comment type="similarity">
    <text evidence="2 9">Belongs to the cytochrome P450 family.</text>
</comment>
<keyword evidence="10" id="KW-0732">Signal</keyword>
<dbReference type="GO" id="GO:0016705">
    <property type="term" value="F:oxidoreductase activity, acting on paired donors, with incorporation or reduction of molecular oxygen"/>
    <property type="evidence" value="ECO:0007669"/>
    <property type="project" value="InterPro"/>
</dbReference>
<evidence type="ECO:0000256" key="10">
    <source>
        <dbReference type="SAM" id="SignalP"/>
    </source>
</evidence>